<reference evidence="3 4" key="1">
    <citation type="submission" date="2024-04" db="EMBL/GenBank/DDBJ databases">
        <title>Phyllosticta paracitricarpa is synonymous to the EU quarantine fungus P. citricarpa based on phylogenomic analyses.</title>
        <authorList>
            <consortium name="Lawrence Berkeley National Laboratory"/>
            <person name="Van Ingen-Buijs V.A."/>
            <person name="Van Westerhoven A.C."/>
            <person name="Haridas S."/>
            <person name="Skiadas P."/>
            <person name="Martin F."/>
            <person name="Groenewald J.Z."/>
            <person name="Crous P.W."/>
            <person name="Seidl M.F."/>
        </authorList>
    </citation>
    <scope>NUCLEOTIDE SEQUENCE [LARGE SCALE GENOMIC DNA]</scope>
    <source>
        <strain evidence="3 4">CBS 123374</strain>
    </source>
</reference>
<dbReference type="Proteomes" id="UP001492380">
    <property type="component" value="Unassembled WGS sequence"/>
</dbReference>
<keyword evidence="2" id="KW-0472">Membrane</keyword>
<evidence type="ECO:0000256" key="1">
    <source>
        <dbReference type="SAM" id="MobiDB-lite"/>
    </source>
</evidence>
<name>A0ABR1YGQ0_9PEZI</name>
<comment type="caution">
    <text evidence="3">The sequence shown here is derived from an EMBL/GenBank/DDBJ whole genome shotgun (WGS) entry which is preliminary data.</text>
</comment>
<dbReference type="EMBL" id="JBBWRZ010000009">
    <property type="protein sequence ID" value="KAK8229207.1"/>
    <property type="molecule type" value="Genomic_DNA"/>
</dbReference>
<accession>A0ABR1YGQ0</accession>
<evidence type="ECO:0000313" key="4">
    <source>
        <dbReference type="Proteomes" id="UP001492380"/>
    </source>
</evidence>
<organism evidence="3 4">
    <name type="scientific">Phyllosticta capitalensis</name>
    <dbReference type="NCBI Taxonomy" id="121624"/>
    <lineage>
        <taxon>Eukaryota</taxon>
        <taxon>Fungi</taxon>
        <taxon>Dikarya</taxon>
        <taxon>Ascomycota</taxon>
        <taxon>Pezizomycotina</taxon>
        <taxon>Dothideomycetes</taxon>
        <taxon>Dothideomycetes incertae sedis</taxon>
        <taxon>Botryosphaeriales</taxon>
        <taxon>Phyllostictaceae</taxon>
        <taxon>Phyllosticta</taxon>
    </lineage>
</organism>
<feature type="region of interest" description="Disordered" evidence="1">
    <location>
        <begin position="78"/>
        <end position="98"/>
    </location>
</feature>
<feature type="transmembrane region" description="Helical" evidence="2">
    <location>
        <begin position="6"/>
        <end position="29"/>
    </location>
</feature>
<protein>
    <recommendedName>
        <fullName evidence="5">Secreted protein</fullName>
    </recommendedName>
</protein>
<evidence type="ECO:0000256" key="2">
    <source>
        <dbReference type="SAM" id="Phobius"/>
    </source>
</evidence>
<proteinExistence type="predicted"/>
<evidence type="ECO:0000313" key="3">
    <source>
        <dbReference type="EMBL" id="KAK8229207.1"/>
    </source>
</evidence>
<keyword evidence="4" id="KW-1185">Reference proteome</keyword>
<keyword evidence="2" id="KW-1133">Transmembrane helix</keyword>
<sequence>MKSFYNFHLFSSILSFLPLLCIPSTHWIGATERNRRGKMGINKSGRSMAWHGTARYGSAQEGKRQRTGEHNGVFRAEHQREQQARRVPNSTSTRQDDHFNPRATDWRLRSGTDVWFDGSRANASLCLIFVWVIFLSVAIQFLNSWLRFFSSTSFLACWLAAARASSLKSIEYSSLF</sequence>
<evidence type="ECO:0008006" key="5">
    <source>
        <dbReference type="Google" id="ProtNLM"/>
    </source>
</evidence>
<gene>
    <name evidence="3" type="ORF">HDK90DRAFT_350306</name>
</gene>
<keyword evidence="2" id="KW-0812">Transmembrane</keyword>
<feature type="transmembrane region" description="Helical" evidence="2">
    <location>
        <begin position="123"/>
        <end position="142"/>
    </location>
</feature>